<dbReference type="GO" id="GO:0019901">
    <property type="term" value="F:protein kinase binding"/>
    <property type="evidence" value="ECO:0007669"/>
    <property type="project" value="InterPro"/>
</dbReference>
<dbReference type="GO" id="GO:0005634">
    <property type="term" value="C:nucleus"/>
    <property type="evidence" value="ECO:0007669"/>
    <property type="project" value="TreeGrafter"/>
</dbReference>
<name>A0A4T0JJW7_WALIC</name>
<dbReference type="GO" id="GO:0016538">
    <property type="term" value="F:cyclin-dependent protein serine/threonine kinase regulator activity"/>
    <property type="evidence" value="ECO:0007669"/>
    <property type="project" value="TreeGrafter"/>
</dbReference>
<dbReference type="EMBL" id="SPOI01000007">
    <property type="protein sequence ID" value="TIB42522.1"/>
    <property type="molecule type" value="Genomic_DNA"/>
</dbReference>
<dbReference type="Proteomes" id="UP000310689">
    <property type="component" value="Unassembled WGS sequence"/>
</dbReference>
<dbReference type="InterPro" id="IPR013922">
    <property type="entry name" value="Cyclin_PHO80-like"/>
</dbReference>
<reference evidence="2 3" key="1">
    <citation type="submission" date="2019-03" db="EMBL/GenBank/DDBJ databases">
        <title>Sequencing 23 genomes of Wallemia ichthyophaga.</title>
        <authorList>
            <person name="Gostincar C."/>
        </authorList>
    </citation>
    <scope>NUCLEOTIDE SEQUENCE [LARGE SCALE GENOMIC DNA]</scope>
    <source>
        <strain evidence="2 3">EXF-6200</strain>
    </source>
</reference>
<organism evidence="2 3">
    <name type="scientific">Wallemia ichthyophaga</name>
    <dbReference type="NCBI Taxonomy" id="245174"/>
    <lineage>
        <taxon>Eukaryota</taxon>
        <taxon>Fungi</taxon>
        <taxon>Dikarya</taxon>
        <taxon>Basidiomycota</taxon>
        <taxon>Wallemiomycotina</taxon>
        <taxon>Wallemiomycetes</taxon>
        <taxon>Wallemiales</taxon>
        <taxon>Wallemiaceae</taxon>
        <taxon>Wallemia</taxon>
    </lineage>
</organism>
<feature type="region of interest" description="Disordered" evidence="1">
    <location>
        <begin position="105"/>
        <end position="124"/>
    </location>
</feature>
<evidence type="ECO:0000256" key="1">
    <source>
        <dbReference type="SAM" id="MobiDB-lite"/>
    </source>
</evidence>
<feature type="region of interest" description="Disordered" evidence="1">
    <location>
        <begin position="1"/>
        <end position="22"/>
    </location>
</feature>
<feature type="region of interest" description="Disordered" evidence="1">
    <location>
        <begin position="46"/>
        <end position="70"/>
    </location>
</feature>
<dbReference type="OMA" id="ANARAWM"/>
<dbReference type="PANTHER" id="PTHR15615:SF108">
    <property type="entry name" value="PROTEIN CNPPD1"/>
    <property type="match status" value="1"/>
</dbReference>
<dbReference type="Pfam" id="PF08613">
    <property type="entry name" value="Cyclin"/>
    <property type="match status" value="1"/>
</dbReference>
<gene>
    <name evidence="2" type="ORF">E3P86_00337</name>
</gene>
<feature type="compositionally biased region" description="Low complexity" evidence="1">
    <location>
        <begin position="113"/>
        <end position="124"/>
    </location>
</feature>
<comment type="caution">
    <text evidence="2">The sequence shown here is derived from an EMBL/GenBank/DDBJ whole genome shotgun (WGS) entry which is preliminary data.</text>
</comment>
<evidence type="ECO:0008006" key="4">
    <source>
        <dbReference type="Google" id="ProtNLM"/>
    </source>
</evidence>
<dbReference type="Gene3D" id="1.10.472.10">
    <property type="entry name" value="Cyclin-like"/>
    <property type="match status" value="1"/>
</dbReference>
<evidence type="ECO:0000313" key="2">
    <source>
        <dbReference type="EMBL" id="TIB42522.1"/>
    </source>
</evidence>
<dbReference type="PANTHER" id="PTHR15615">
    <property type="match status" value="1"/>
</dbReference>
<dbReference type="CDD" id="cd20557">
    <property type="entry name" value="CYCLIN_ScPCL1-like"/>
    <property type="match status" value="1"/>
</dbReference>
<proteinExistence type="predicted"/>
<sequence length="495" mass="56444">MVQVTQRRDGYSHTPLAQKHSQRLHQKQRMAQAIAMLPKPPAYTQLPPTQPTWNRAPGSQRRSIDLSTIPPPVIDSQAQANARAWMEQQKLQQIQFEQMELFEQQQREHHLRQQQQQQQQQQPQTHAVTLHSFAAEAIWDLCYASSPAFGHNNSNAVMEYRTPSVSVYAGSEDVYGRPKLNPTTEFRRWTYSILTQTALSKQALFLALFYASRLPIHSSPNFSTSIDSAPYRLLTITLAFANRWLDDNTYTNKTWSQVTGLSLSDIGCLDMWSLVDQGLNLNVGTDEWTNWMYKIRHREERIYQEMKLKGEDTSETKLVIAAVDDCLKKQFKADYLHSMEFSKQAVEARHRYSPVTDVPLVPNYDYGHIDLDQDGPLRQVHHTSSARNSMSMGNYMSIDGGYDANAVAAAASAASYNMYMQPQPAQHAHIQPQVQSHVQVPHHVKYDDESWGRMGNKPHYHTNQPPQFYYHQPTLGGGLGLGGFQLADYRRGVAA</sequence>
<feature type="compositionally biased region" description="Basic and acidic residues" evidence="1">
    <location>
        <begin position="1"/>
        <end position="11"/>
    </location>
</feature>
<dbReference type="AlphaFoldDB" id="A0A4T0JJW7"/>
<dbReference type="GO" id="GO:0000307">
    <property type="term" value="C:cyclin-dependent protein kinase holoenzyme complex"/>
    <property type="evidence" value="ECO:0007669"/>
    <property type="project" value="TreeGrafter"/>
</dbReference>
<evidence type="ECO:0000313" key="3">
    <source>
        <dbReference type="Proteomes" id="UP000310689"/>
    </source>
</evidence>
<accession>A0A4T0JJW7</accession>
<protein>
    <recommendedName>
        <fullName evidence="4">Meiotically up-regulated 80 protein</fullName>
    </recommendedName>
</protein>